<reference evidence="2 3" key="1">
    <citation type="submission" date="2018-05" db="EMBL/GenBank/DDBJ databases">
        <title>Complete Genome Sequences of Extremely Thermoacidophilic, Metal-Mobilizing Type-Strain Members of the Archaeal Family Sulfolobaceae: Acidianus brierleyi DSM-1651T, Acidianus sulfidivorans DSM-18786T, Metallosphaera hakonensis DSM-7519T, and Metallosphaera prunae DSM-10039T.</title>
        <authorList>
            <person name="Counts J.A."/>
            <person name="Kelly R.M."/>
        </authorList>
    </citation>
    <scope>NUCLEOTIDE SEQUENCE [LARGE SCALE GENOMIC DNA]</scope>
    <source>
        <strain evidence="2 3">HO1-1</strain>
    </source>
</reference>
<evidence type="ECO:0000256" key="1">
    <source>
        <dbReference type="SAM" id="Phobius"/>
    </source>
</evidence>
<feature type="transmembrane region" description="Helical" evidence="1">
    <location>
        <begin position="132"/>
        <end position="150"/>
    </location>
</feature>
<dbReference type="RefSeq" id="WP_110369226.1">
    <property type="nucleotide sequence ID" value="NZ_BBBA01000001.1"/>
</dbReference>
<protein>
    <submittedName>
        <fullName evidence="2">Uncharacterized protein</fullName>
    </submittedName>
</protein>
<dbReference type="KEGG" id="mhk:DFR87_07205"/>
<dbReference type="Proteomes" id="UP000247586">
    <property type="component" value="Chromosome"/>
</dbReference>
<name>A0A2U9IU11_9CREN</name>
<keyword evidence="1" id="KW-0812">Transmembrane</keyword>
<keyword evidence="3" id="KW-1185">Reference proteome</keyword>
<evidence type="ECO:0000313" key="2">
    <source>
        <dbReference type="EMBL" id="AWR99508.1"/>
    </source>
</evidence>
<dbReference type="EMBL" id="CP029287">
    <property type="protein sequence ID" value="AWR99508.1"/>
    <property type="molecule type" value="Genomic_DNA"/>
</dbReference>
<organism evidence="2 3">
    <name type="scientific">Metallosphaera hakonensis JCM 8857 = DSM 7519</name>
    <dbReference type="NCBI Taxonomy" id="1293036"/>
    <lineage>
        <taxon>Archaea</taxon>
        <taxon>Thermoproteota</taxon>
        <taxon>Thermoprotei</taxon>
        <taxon>Sulfolobales</taxon>
        <taxon>Sulfolobaceae</taxon>
        <taxon>Metallosphaera</taxon>
    </lineage>
</organism>
<keyword evidence="1" id="KW-0472">Membrane</keyword>
<dbReference type="AlphaFoldDB" id="A0A2U9IU11"/>
<gene>
    <name evidence="2" type="ORF">DFR87_07205</name>
</gene>
<evidence type="ECO:0000313" key="3">
    <source>
        <dbReference type="Proteomes" id="UP000247586"/>
    </source>
</evidence>
<reference evidence="3" key="3">
    <citation type="submission" date="2020-03" db="EMBL/GenBank/DDBJ databases">
        <title>Sequencing and Assembly of Multiple Reported Metal-Biooxidizing Members of the Extremely Thermoacidophilic Archaeal Family Sulfolobaceae.</title>
        <authorList>
            <person name="Counts J.A."/>
            <person name="Kelly R.M."/>
        </authorList>
    </citation>
    <scope>NUCLEOTIDE SEQUENCE [LARGE SCALE GENOMIC DNA]</scope>
    <source>
        <strain evidence="3">HO1-1</strain>
    </source>
</reference>
<proteinExistence type="predicted"/>
<sequence>MRELFLLIVAISNVLTPSYTFHYFLGSPNQILLVNVTSIPSGFIKPYNLTNGILLISNFTPTNISSNVTYKLVNSSAILVPLYDLQMNSSARINFSSTSFNISVYLSTSVENREINISYPSSVDRTATNHRYFLFVIFALVLLILSILFGRRKRH</sequence>
<accession>A0A2U9IU11</accession>
<reference evidence="3" key="2">
    <citation type="submission" date="2020-03" db="EMBL/GenBank/DDBJ databases">
        <title>Complete Genome Sequences of Extremely Thermoacidophilic, Metal-Mobilizing Type-Strain Members of the Archaeal Family Sulfolobaceae: Acidianus brierleyi DSM-1651T, Acidianus sulfidivorans DSM-18786T, Metallosphaera hakonensis DSM-7519T, and Metallosphaera prunae DSM-10039T.</title>
        <authorList>
            <person name="Counts J.A."/>
            <person name="Kelly R.M."/>
        </authorList>
    </citation>
    <scope>NUCLEOTIDE SEQUENCE [LARGE SCALE GENOMIC DNA]</scope>
    <source>
        <strain evidence="3">HO1-1</strain>
    </source>
</reference>
<dbReference type="STRING" id="1293036.GCA_001315825_00311"/>
<keyword evidence="1" id="KW-1133">Transmembrane helix</keyword>